<dbReference type="AlphaFoldDB" id="A0A1H3FYE5"/>
<proteinExistence type="predicted"/>
<accession>A0A1H3FYE5</accession>
<protein>
    <submittedName>
        <fullName evidence="1">Sel1 repeat-containing protein</fullName>
    </submittedName>
</protein>
<dbReference type="SMART" id="SM00671">
    <property type="entry name" value="SEL1"/>
    <property type="match status" value="4"/>
</dbReference>
<dbReference type="Gene3D" id="1.25.40.10">
    <property type="entry name" value="Tetratricopeptide repeat domain"/>
    <property type="match status" value="1"/>
</dbReference>
<dbReference type="SUPFAM" id="SSF81901">
    <property type="entry name" value="HCP-like"/>
    <property type="match status" value="1"/>
</dbReference>
<dbReference type="InterPro" id="IPR006597">
    <property type="entry name" value="Sel1-like"/>
</dbReference>
<organism evidence="1 2">
    <name type="scientific">Allochromatium warmingii</name>
    <name type="common">Chromatium warmingii</name>
    <dbReference type="NCBI Taxonomy" id="61595"/>
    <lineage>
        <taxon>Bacteria</taxon>
        <taxon>Pseudomonadati</taxon>
        <taxon>Pseudomonadota</taxon>
        <taxon>Gammaproteobacteria</taxon>
        <taxon>Chromatiales</taxon>
        <taxon>Chromatiaceae</taxon>
        <taxon>Allochromatium</taxon>
    </lineage>
</organism>
<dbReference type="PANTHER" id="PTHR45011">
    <property type="entry name" value="DAP3-BINDING CELL DEATH ENHANCER 1"/>
    <property type="match status" value="1"/>
</dbReference>
<evidence type="ECO:0000313" key="2">
    <source>
        <dbReference type="Proteomes" id="UP000198672"/>
    </source>
</evidence>
<gene>
    <name evidence="1" type="ORF">SAMN05421644_12145</name>
</gene>
<evidence type="ECO:0000313" key="1">
    <source>
        <dbReference type="EMBL" id="SDX95996.1"/>
    </source>
</evidence>
<reference evidence="2" key="1">
    <citation type="submission" date="2016-10" db="EMBL/GenBank/DDBJ databases">
        <authorList>
            <person name="Varghese N."/>
            <person name="Submissions S."/>
        </authorList>
    </citation>
    <scope>NUCLEOTIDE SEQUENCE [LARGE SCALE GENOMIC DNA]</scope>
    <source>
        <strain evidence="2">DSM 173</strain>
    </source>
</reference>
<dbReference type="InterPro" id="IPR052748">
    <property type="entry name" value="ISR_Activator"/>
</dbReference>
<dbReference type="Pfam" id="PF08238">
    <property type="entry name" value="Sel1"/>
    <property type="match status" value="4"/>
</dbReference>
<sequence>MLDMSGPRQGAIEKLQSWRNQYSQQEYPEKVLINLFYDLYAMDGMWPQIETCFSGAQRFSDHNQALNHIIGLKRKYQAEVLRPRLLQMMNADQAVGNAKPSNWADRLNLAQAGDDASVIELEYSYWYYFQYQSATLSWAAAGLQGLDKRSAFIEVAGGEVGGLRLSSFSDALRFFPVILGIELEHKDIDGNRVEAASSGGKKVYPASFAMLPKLWGNQSAGVPTELKKLQAAAEQGNIEAKYVLGRHFAEGIGCPRNPAKGIPLIRSAAEAGNRDAQGFLGSLYMEGDGVPQNPSEGARWLRLAADQGDPFAQYNLGYLYERGIGVAANHPEAVRLYKLAAASGVVFAQFHLAQCYEHGKGVREDTAEAIRWYRLAAENGDTDAKEKLRMLEQQKKSGSLLSLIFGKGR</sequence>
<dbReference type="RefSeq" id="WP_143117036.1">
    <property type="nucleotide sequence ID" value="NZ_FNOW01000021.1"/>
</dbReference>
<keyword evidence="2" id="KW-1185">Reference proteome</keyword>
<dbReference type="EMBL" id="FNOW01000021">
    <property type="protein sequence ID" value="SDX95996.1"/>
    <property type="molecule type" value="Genomic_DNA"/>
</dbReference>
<dbReference type="OrthoDB" id="8561742at2"/>
<dbReference type="PANTHER" id="PTHR45011:SF1">
    <property type="entry name" value="DAP3-BINDING CELL DEATH ENHANCER 1"/>
    <property type="match status" value="1"/>
</dbReference>
<dbReference type="STRING" id="61595.SAMN05421644_12145"/>
<name>A0A1H3FYE5_ALLWA</name>
<dbReference type="InterPro" id="IPR011990">
    <property type="entry name" value="TPR-like_helical_dom_sf"/>
</dbReference>
<dbReference type="Proteomes" id="UP000198672">
    <property type="component" value="Unassembled WGS sequence"/>
</dbReference>